<keyword evidence="1" id="KW-0175">Coiled coil</keyword>
<evidence type="ECO:0000256" key="2">
    <source>
        <dbReference type="SAM" id="MobiDB-lite"/>
    </source>
</evidence>
<feature type="compositionally biased region" description="Basic and acidic residues" evidence="2">
    <location>
        <begin position="94"/>
        <end position="108"/>
    </location>
</feature>
<feature type="compositionally biased region" description="Low complexity" evidence="2">
    <location>
        <begin position="117"/>
        <end position="129"/>
    </location>
</feature>
<name>A0ABR5ADU7_9BACL</name>
<dbReference type="EMBL" id="JXAK01000041">
    <property type="protein sequence ID" value="KIL39221.1"/>
    <property type="molecule type" value="Genomic_DNA"/>
</dbReference>
<proteinExistence type="predicted"/>
<dbReference type="Proteomes" id="UP000031967">
    <property type="component" value="Unassembled WGS sequence"/>
</dbReference>
<dbReference type="RefSeq" id="WP_041049552.1">
    <property type="nucleotide sequence ID" value="NZ_JXAK01000041.1"/>
</dbReference>
<sequence>MTFAPWMYVVLLGLVCLVYAQMLPRPGKTAPSGDMMKELEQSMELFASDMEQQNESLLQLFTDTKRDYEAHLAKLSGRLEQLEKQNQQLVQELTRPKPDIPTRQETQREPIPSRPLSAAESAVPSAAAVDPGTSLHPQSFSASDETGQADGPLRREPLLMNVRHRYAELFKLHGQQKSVEYIAKKLGMNKGEVQLIIQLARQEDAAHV</sequence>
<organism evidence="3 4">
    <name type="scientific">Gordoniibacillus kamchatkensis</name>
    <dbReference type="NCBI Taxonomy" id="1590651"/>
    <lineage>
        <taxon>Bacteria</taxon>
        <taxon>Bacillati</taxon>
        <taxon>Bacillota</taxon>
        <taxon>Bacilli</taxon>
        <taxon>Bacillales</taxon>
        <taxon>Paenibacillaceae</taxon>
        <taxon>Gordoniibacillus</taxon>
    </lineage>
</organism>
<feature type="coiled-coil region" evidence="1">
    <location>
        <begin position="36"/>
        <end position="92"/>
    </location>
</feature>
<evidence type="ECO:0000313" key="3">
    <source>
        <dbReference type="EMBL" id="KIL39221.1"/>
    </source>
</evidence>
<feature type="compositionally biased region" description="Polar residues" evidence="2">
    <location>
        <begin position="135"/>
        <end position="146"/>
    </location>
</feature>
<feature type="region of interest" description="Disordered" evidence="2">
    <location>
        <begin position="92"/>
        <end position="155"/>
    </location>
</feature>
<protein>
    <submittedName>
        <fullName evidence="3">Uncharacterized protein</fullName>
    </submittedName>
</protein>
<reference evidence="3 4" key="1">
    <citation type="submission" date="2014-12" db="EMBL/GenBank/DDBJ databases">
        <title>Draft genome sequence of Paenibacillus kamchatkensis strain B-2647.</title>
        <authorList>
            <person name="Karlyshev A.V."/>
            <person name="Kudryashova E.B."/>
        </authorList>
    </citation>
    <scope>NUCLEOTIDE SEQUENCE [LARGE SCALE GENOMIC DNA]</scope>
    <source>
        <strain evidence="3 4">VKM B-2647</strain>
    </source>
</reference>
<evidence type="ECO:0000256" key="1">
    <source>
        <dbReference type="SAM" id="Coils"/>
    </source>
</evidence>
<keyword evidence="4" id="KW-1185">Reference proteome</keyword>
<gene>
    <name evidence="3" type="ORF">SD70_21345</name>
</gene>
<accession>A0ABR5ADU7</accession>
<comment type="caution">
    <text evidence="3">The sequence shown here is derived from an EMBL/GenBank/DDBJ whole genome shotgun (WGS) entry which is preliminary data.</text>
</comment>
<evidence type="ECO:0000313" key="4">
    <source>
        <dbReference type="Proteomes" id="UP000031967"/>
    </source>
</evidence>